<organism evidence="1 2">
    <name type="scientific">Candidatus Nomurabacteria bacterium CG10_big_fil_rev_8_21_14_0_10_35_16</name>
    <dbReference type="NCBI Taxonomy" id="1974731"/>
    <lineage>
        <taxon>Bacteria</taxon>
        <taxon>Candidatus Nomuraibacteriota</taxon>
    </lineage>
</organism>
<dbReference type="AlphaFoldDB" id="A0A2H0TAP7"/>
<dbReference type="EMBL" id="PFCQ01000014">
    <property type="protein sequence ID" value="PIR68071.1"/>
    <property type="molecule type" value="Genomic_DNA"/>
</dbReference>
<evidence type="ECO:0000313" key="1">
    <source>
        <dbReference type="EMBL" id="PIR68071.1"/>
    </source>
</evidence>
<evidence type="ECO:0000313" key="2">
    <source>
        <dbReference type="Proteomes" id="UP000230094"/>
    </source>
</evidence>
<proteinExistence type="predicted"/>
<name>A0A2H0TAP7_9BACT</name>
<comment type="caution">
    <text evidence="1">The sequence shown here is derived from an EMBL/GenBank/DDBJ whole genome shotgun (WGS) entry which is preliminary data.</text>
</comment>
<reference evidence="2" key="1">
    <citation type="submission" date="2017-09" db="EMBL/GenBank/DDBJ databases">
        <title>Depth-based differentiation of microbial function through sediment-hosted aquifers and enrichment of novel symbionts in the deep terrestrial subsurface.</title>
        <authorList>
            <person name="Probst A.J."/>
            <person name="Ladd B."/>
            <person name="Jarett J.K."/>
            <person name="Geller-Mcgrath D.E."/>
            <person name="Sieber C.M.K."/>
            <person name="Emerson J.B."/>
            <person name="Anantharaman K."/>
            <person name="Thomas B.C."/>
            <person name="Malmstrom R."/>
            <person name="Stieglmeier M."/>
            <person name="Klingl A."/>
            <person name="Woyke T."/>
            <person name="Ryan C.M."/>
            <person name="Banfield J.F."/>
        </authorList>
    </citation>
    <scope>NUCLEOTIDE SEQUENCE [LARGE SCALE GENOMIC DNA]</scope>
</reference>
<gene>
    <name evidence="1" type="ORF">COU49_02740</name>
</gene>
<protein>
    <submittedName>
        <fullName evidence="1">Uncharacterized protein</fullName>
    </submittedName>
</protein>
<dbReference type="Proteomes" id="UP000230094">
    <property type="component" value="Unassembled WGS sequence"/>
</dbReference>
<sequence>MKERLKYFTLSKTFCQFGEGPEYVFESEERFSQLEHAGSFLISKSLLAGEKIHHHGVLRWALNKSYLEQNIECDYDYVVYNDKTPESCVEQIIHIIKGR</sequence>
<accession>A0A2H0TAP7</accession>